<evidence type="ECO:0000256" key="3">
    <source>
        <dbReference type="ARBA" id="ARBA00023004"/>
    </source>
</evidence>
<evidence type="ECO:0000256" key="1">
    <source>
        <dbReference type="ARBA" id="ARBA00001954"/>
    </source>
</evidence>
<sequence>MQHRELSLGWLLAPLTVDTFLEDVWGTTHYHVKRDSPGYFDSLLDGSASIDELVGLLRPDLSLFGMVRGDDKKQPYLYRRPDGTFDAERVGKDFADGYTIVLESVQRYVRALAALLHSLEVELNYPAQVNAYITRPESRGFVCHYDDHDVLILQIRGSKLWHVYDGADVAPHRMSRHDPVDPSALPPPTDVHLGTGDLLYLPRGRVHAAEATTEVSVHLTLGLQAPTLLMLVTRALNALSYSDDRVHTQLPPRYLNAPEVRAGLSTLVRGVAEALEEPGTVAAGIDSLDDDLVRRGLSPPVGQALSNAVGIDGRSRVTKYQPLYSRVTDVPDGVTLHFAQLTVKAAADHADALRFVSDSTAPFRVCDLPGLSAAQQAELARSLIVSGFLVRLPD</sequence>
<dbReference type="EMBL" id="AP022569">
    <property type="protein sequence ID" value="BBX44480.1"/>
    <property type="molecule type" value="Genomic_DNA"/>
</dbReference>
<dbReference type="AlphaFoldDB" id="A0A7I7KQP3"/>
<dbReference type="PROSITE" id="PS51184">
    <property type="entry name" value="JMJC"/>
    <property type="match status" value="1"/>
</dbReference>
<dbReference type="KEGG" id="mcoo:MCOO_04950"/>
<protein>
    <recommendedName>
        <fullName evidence="4">JmjC domain-containing protein</fullName>
    </recommendedName>
</protein>
<dbReference type="SMART" id="SM00558">
    <property type="entry name" value="JmjC"/>
    <property type="match status" value="1"/>
</dbReference>
<dbReference type="RefSeq" id="WP_163774930.1">
    <property type="nucleotide sequence ID" value="NZ_AP022569.1"/>
</dbReference>
<name>A0A7I7KQP3_9MYCO</name>
<dbReference type="Gene3D" id="2.60.120.650">
    <property type="entry name" value="Cupin"/>
    <property type="match status" value="1"/>
</dbReference>
<dbReference type="SUPFAM" id="SSF51197">
    <property type="entry name" value="Clavaminate synthase-like"/>
    <property type="match status" value="1"/>
</dbReference>
<dbReference type="PANTHER" id="PTHR13096:SF9">
    <property type="entry name" value="BIFUNCTIONAL LYSINE-SPECIFIC DEMETHYLASE AND HISTIDYL-HYDROXYLASE"/>
    <property type="match status" value="1"/>
</dbReference>
<comment type="cofactor">
    <cofactor evidence="1">
        <name>Fe(2+)</name>
        <dbReference type="ChEBI" id="CHEBI:29033"/>
    </cofactor>
</comment>
<dbReference type="InterPro" id="IPR003347">
    <property type="entry name" value="JmjC_dom"/>
</dbReference>
<dbReference type="PANTHER" id="PTHR13096">
    <property type="entry name" value="MINA53 MYC INDUCED NUCLEAR ANTIGEN"/>
    <property type="match status" value="1"/>
</dbReference>
<proteinExistence type="predicted"/>
<gene>
    <name evidence="5" type="ORF">MCOO_04950</name>
</gene>
<dbReference type="Pfam" id="PF08007">
    <property type="entry name" value="JmjC_2"/>
    <property type="match status" value="1"/>
</dbReference>
<keyword evidence="2" id="KW-0479">Metal-binding</keyword>
<keyword evidence="3" id="KW-0408">Iron</keyword>
<accession>A0A7I7KQP3</accession>
<dbReference type="Proteomes" id="UP000465866">
    <property type="component" value="Chromosome"/>
</dbReference>
<dbReference type="InterPro" id="IPR039994">
    <property type="entry name" value="NO66-like"/>
</dbReference>
<dbReference type="GO" id="GO:0051864">
    <property type="term" value="F:histone H3K36 demethylase activity"/>
    <property type="evidence" value="ECO:0007669"/>
    <property type="project" value="TreeGrafter"/>
</dbReference>
<evidence type="ECO:0000313" key="6">
    <source>
        <dbReference type="Proteomes" id="UP000465866"/>
    </source>
</evidence>
<evidence type="ECO:0000313" key="5">
    <source>
        <dbReference type="EMBL" id="BBX44480.1"/>
    </source>
</evidence>
<evidence type="ECO:0000256" key="2">
    <source>
        <dbReference type="ARBA" id="ARBA00022723"/>
    </source>
</evidence>
<feature type="domain" description="JmjC" evidence="4">
    <location>
        <begin position="101"/>
        <end position="240"/>
    </location>
</feature>
<keyword evidence="6" id="KW-1185">Reference proteome</keyword>
<dbReference type="GO" id="GO:0046872">
    <property type="term" value="F:metal ion binding"/>
    <property type="evidence" value="ECO:0007669"/>
    <property type="project" value="UniProtKB-KW"/>
</dbReference>
<dbReference type="GO" id="GO:0032453">
    <property type="term" value="F:histone H3K4 demethylase activity"/>
    <property type="evidence" value="ECO:0007669"/>
    <property type="project" value="TreeGrafter"/>
</dbReference>
<organism evidence="5 6">
    <name type="scientific">Mycobacterium cookii</name>
    <dbReference type="NCBI Taxonomy" id="1775"/>
    <lineage>
        <taxon>Bacteria</taxon>
        <taxon>Bacillati</taxon>
        <taxon>Actinomycetota</taxon>
        <taxon>Actinomycetes</taxon>
        <taxon>Mycobacteriales</taxon>
        <taxon>Mycobacteriaceae</taxon>
        <taxon>Mycobacterium</taxon>
    </lineage>
</organism>
<evidence type="ECO:0000259" key="4">
    <source>
        <dbReference type="PROSITE" id="PS51184"/>
    </source>
</evidence>
<reference evidence="5 6" key="1">
    <citation type="journal article" date="2019" name="Emerg. Microbes Infect.">
        <title>Comprehensive subspecies identification of 175 nontuberculous mycobacteria species based on 7547 genomic profiles.</title>
        <authorList>
            <person name="Matsumoto Y."/>
            <person name="Kinjo T."/>
            <person name="Motooka D."/>
            <person name="Nabeya D."/>
            <person name="Jung N."/>
            <person name="Uechi K."/>
            <person name="Horii T."/>
            <person name="Iida T."/>
            <person name="Fujita J."/>
            <person name="Nakamura S."/>
        </authorList>
    </citation>
    <scope>NUCLEOTIDE SEQUENCE [LARGE SCALE GENOMIC DNA]</scope>
    <source>
        <strain evidence="5 6">JCM 12404</strain>
    </source>
</reference>